<reference evidence="1 2" key="1">
    <citation type="submission" date="2022-06" db="EMBL/GenBank/DDBJ databases">
        <title>New Species of the Genus Actinoplanes, ActinopZanes ferrugineus.</title>
        <authorList>
            <person name="Ding P."/>
        </authorList>
    </citation>
    <scope>NUCLEOTIDE SEQUENCE [LARGE SCALE GENOMIC DNA]</scope>
    <source>
        <strain evidence="1 2">TRM88003</strain>
    </source>
</reference>
<proteinExistence type="predicted"/>
<dbReference type="Proteomes" id="UP001523369">
    <property type="component" value="Unassembled WGS sequence"/>
</dbReference>
<dbReference type="RefSeq" id="WP_253243665.1">
    <property type="nucleotide sequence ID" value="NZ_JAMYJR010000062.1"/>
</dbReference>
<evidence type="ECO:0008006" key="3">
    <source>
        <dbReference type="Google" id="ProtNLM"/>
    </source>
</evidence>
<evidence type="ECO:0000313" key="2">
    <source>
        <dbReference type="Proteomes" id="UP001523369"/>
    </source>
</evidence>
<organism evidence="1 2">
    <name type="scientific">Paractinoplanes aksuensis</name>
    <dbReference type="NCBI Taxonomy" id="2939490"/>
    <lineage>
        <taxon>Bacteria</taxon>
        <taxon>Bacillati</taxon>
        <taxon>Actinomycetota</taxon>
        <taxon>Actinomycetes</taxon>
        <taxon>Micromonosporales</taxon>
        <taxon>Micromonosporaceae</taxon>
        <taxon>Paractinoplanes</taxon>
    </lineage>
</organism>
<evidence type="ECO:0000313" key="1">
    <source>
        <dbReference type="EMBL" id="MCO8277655.1"/>
    </source>
</evidence>
<sequence length="95" mass="9720">MFTVSGSATAAIRQIVTQPGVPEGSGLRIAVDEGPGSLSISVAPLPQPGDTVFEAGRDASLFIAEDAGDMLADKIMDARTESDGRVRFVLDSAAA</sequence>
<accession>A0ABT1E3F2</accession>
<protein>
    <recommendedName>
        <fullName evidence="3">Fe-S cluster assembly iron-binding protein IscA</fullName>
    </recommendedName>
</protein>
<gene>
    <name evidence="1" type="ORF">M1L60_44470</name>
</gene>
<dbReference type="InterPro" id="IPR035903">
    <property type="entry name" value="HesB-like_dom_sf"/>
</dbReference>
<dbReference type="Gene3D" id="2.60.300.12">
    <property type="entry name" value="HesB-like domain"/>
    <property type="match status" value="1"/>
</dbReference>
<keyword evidence="2" id="KW-1185">Reference proteome</keyword>
<comment type="caution">
    <text evidence="1">The sequence shown here is derived from an EMBL/GenBank/DDBJ whole genome shotgun (WGS) entry which is preliminary data.</text>
</comment>
<dbReference type="EMBL" id="JAMYJR010000062">
    <property type="protein sequence ID" value="MCO8277655.1"/>
    <property type="molecule type" value="Genomic_DNA"/>
</dbReference>
<name>A0ABT1E3F2_9ACTN</name>